<keyword evidence="7 11" id="KW-0315">Glutamine amidotransferase</keyword>
<keyword evidence="4 11" id="KW-0436">Ligase</keyword>
<dbReference type="NCBIfam" id="NF009475">
    <property type="entry name" value="PRK12838.1"/>
    <property type="match status" value="1"/>
</dbReference>
<dbReference type="InterPro" id="IPR050472">
    <property type="entry name" value="Anth_synth/Amidotransfase"/>
</dbReference>
<evidence type="ECO:0000313" key="15">
    <source>
        <dbReference type="Proteomes" id="UP000215145"/>
    </source>
</evidence>
<comment type="subunit">
    <text evidence="11">Composed of two chains; the small (or glutamine) chain promotes the hydrolysis of glutamine to ammonia, which is used by the large (or ammonia) chain to synthesize carbamoyl phosphate. Tetramer of heterodimers (alpha,beta)4.</text>
</comment>
<name>A0A229P0F3_9BACL</name>
<evidence type="ECO:0000256" key="5">
    <source>
        <dbReference type="ARBA" id="ARBA00022741"/>
    </source>
</evidence>
<feature type="region of interest" description="CPSase" evidence="11">
    <location>
        <begin position="1"/>
        <end position="171"/>
    </location>
</feature>
<dbReference type="Gene3D" id="3.50.30.20">
    <property type="entry name" value="Carbamoyl-phosphate synthase small subunit, N-terminal domain"/>
    <property type="match status" value="1"/>
</dbReference>
<feature type="active site" description="Nucleophile" evidence="11">
    <location>
        <position position="246"/>
    </location>
</feature>
<keyword evidence="11" id="KW-0055">Arginine biosynthesis</keyword>
<dbReference type="GO" id="GO:0006541">
    <property type="term" value="P:glutamine metabolic process"/>
    <property type="evidence" value="ECO:0007669"/>
    <property type="project" value="InterPro"/>
</dbReference>
<organism evidence="14 15">
    <name type="scientific">Paenibacillus herberti</name>
    <dbReference type="NCBI Taxonomy" id="1619309"/>
    <lineage>
        <taxon>Bacteria</taxon>
        <taxon>Bacillati</taxon>
        <taxon>Bacillota</taxon>
        <taxon>Bacilli</taxon>
        <taxon>Bacillales</taxon>
        <taxon>Paenibacillaceae</taxon>
        <taxon>Paenibacillus</taxon>
    </lineage>
</organism>
<dbReference type="InterPro" id="IPR029062">
    <property type="entry name" value="Class_I_gatase-like"/>
</dbReference>
<dbReference type="RefSeq" id="WP_089522806.1">
    <property type="nucleotide sequence ID" value="NZ_NMUQ01000001.1"/>
</dbReference>
<dbReference type="UniPathway" id="UPA00068">
    <property type="reaction ID" value="UER00171"/>
</dbReference>
<feature type="binding site" evidence="11">
    <location>
        <position position="290"/>
    </location>
    <ligand>
        <name>L-glutamine</name>
        <dbReference type="ChEBI" id="CHEBI:58359"/>
    </ligand>
</feature>
<dbReference type="GO" id="GO:0005524">
    <property type="term" value="F:ATP binding"/>
    <property type="evidence" value="ECO:0007669"/>
    <property type="project" value="UniProtKB-UniRule"/>
</dbReference>
<feature type="active site" evidence="11">
    <location>
        <position position="331"/>
    </location>
</feature>
<dbReference type="FunFam" id="3.50.30.20:FF:000001">
    <property type="entry name" value="Carbamoyl-phosphate synthase small chain"/>
    <property type="match status" value="1"/>
</dbReference>
<dbReference type="GO" id="GO:0006526">
    <property type="term" value="P:L-arginine biosynthetic process"/>
    <property type="evidence" value="ECO:0007669"/>
    <property type="project" value="UniProtKB-UniRule"/>
</dbReference>
<evidence type="ECO:0000256" key="10">
    <source>
        <dbReference type="ARBA" id="ARBA00049285"/>
    </source>
</evidence>
<feature type="binding site" evidence="11">
    <location>
        <position position="291"/>
    </location>
    <ligand>
        <name>L-glutamine</name>
        <dbReference type="ChEBI" id="CHEBI:58359"/>
    </ligand>
</feature>
<dbReference type="InterPro" id="IPR006274">
    <property type="entry name" value="CarbamoylP_synth_ssu"/>
</dbReference>
<dbReference type="PANTHER" id="PTHR43418">
    <property type="entry name" value="MULTIFUNCTIONAL TRYPTOPHAN BIOSYNTHESIS PROTEIN-RELATED"/>
    <property type="match status" value="1"/>
</dbReference>
<dbReference type="Gene3D" id="3.40.50.880">
    <property type="match status" value="1"/>
</dbReference>
<feature type="region of interest" description="Disordered" evidence="12">
    <location>
        <begin position="360"/>
        <end position="381"/>
    </location>
</feature>
<evidence type="ECO:0000256" key="11">
    <source>
        <dbReference type="HAMAP-Rule" id="MF_01209"/>
    </source>
</evidence>
<comment type="caution">
    <text evidence="14">The sequence shown here is derived from an EMBL/GenBank/DDBJ whole genome shotgun (WGS) entry which is preliminary data.</text>
</comment>
<evidence type="ECO:0000256" key="8">
    <source>
        <dbReference type="ARBA" id="ARBA00022975"/>
    </source>
</evidence>
<evidence type="ECO:0000256" key="3">
    <source>
        <dbReference type="ARBA" id="ARBA00007800"/>
    </source>
</evidence>
<dbReference type="GO" id="GO:0004088">
    <property type="term" value="F:carbamoyl-phosphate synthase (glutamine-hydrolyzing) activity"/>
    <property type="evidence" value="ECO:0007669"/>
    <property type="project" value="UniProtKB-UniRule"/>
</dbReference>
<dbReference type="SUPFAM" id="SSF52317">
    <property type="entry name" value="Class I glutamine amidotransferase-like"/>
    <property type="match status" value="1"/>
</dbReference>
<keyword evidence="11" id="KW-0028">Amino-acid biosynthesis</keyword>
<dbReference type="Pfam" id="PF00988">
    <property type="entry name" value="CPSase_sm_chain"/>
    <property type="match status" value="1"/>
</dbReference>
<dbReference type="InterPro" id="IPR002474">
    <property type="entry name" value="CarbamoylP_synth_ssu_N"/>
</dbReference>
<dbReference type="HAMAP" id="MF_01209">
    <property type="entry name" value="CPSase_S_chain"/>
    <property type="match status" value="1"/>
</dbReference>
<dbReference type="GO" id="GO:0006207">
    <property type="term" value="P:'de novo' pyrimidine nucleobase biosynthetic process"/>
    <property type="evidence" value="ECO:0007669"/>
    <property type="project" value="InterPro"/>
</dbReference>
<reference evidence="14 15" key="1">
    <citation type="submission" date="2017-07" db="EMBL/GenBank/DDBJ databases">
        <title>Paenibacillus herberti R33 genome sequencing and assembly.</title>
        <authorList>
            <person name="Su W."/>
        </authorList>
    </citation>
    <scope>NUCLEOTIDE SEQUENCE [LARGE SCALE GENOMIC DNA]</scope>
    <source>
        <strain evidence="14 15">R33</strain>
    </source>
</reference>
<dbReference type="EMBL" id="NMUQ01000001">
    <property type="protein sequence ID" value="OXM15713.1"/>
    <property type="molecule type" value="Genomic_DNA"/>
</dbReference>
<evidence type="ECO:0000313" key="14">
    <source>
        <dbReference type="EMBL" id="OXM15713.1"/>
    </source>
</evidence>
<dbReference type="GO" id="GO:0004359">
    <property type="term" value="F:glutaminase activity"/>
    <property type="evidence" value="ECO:0007669"/>
    <property type="project" value="RHEA"/>
</dbReference>
<evidence type="ECO:0000256" key="2">
    <source>
        <dbReference type="ARBA" id="ARBA00005077"/>
    </source>
</evidence>
<comment type="function">
    <text evidence="11">Small subunit of the glutamine-dependent carbamoyl phosphate synthetase (CPSase). CPSase catalyzes the formation of carbamoyl phosphate from the ammonia moiety of glutamine, carbonate, and phosphate donated by ATP, constituting the first step of 2 biosynthetic pathways, one leading to arginine and/or urea and the other to pyrimidine nucleotides. The small subunit (glutamine amidotransferase) binds and cleaves glutamine to supply the large subunit with the substrate ammonia.</text>
</comment>
<accession>A0A229P0F3</accession>
<keyword evidence="15" id="KW-1185">Reference proteome</keyword>
<feature type="binding site" evidence="11">
    <location>
        <position position="45"/>
    </location>
    <ligand>
        <name>L-glutamine</name>
        <dbReference type="ChEBI" id="CHEBI:58359"/>
    </ligand>
</feature>
<dbReference type="PRINTS" id="PR00097">
    <property type="entry name" value="ANTSNTHASEII"/>
</dbReference>
<feature type="binding site" evidence="11">
    <location>
        <position position="288"/>
    </location>
    <ligand>
        <name>L-glutamine</name>
        <dbReference type="ChEBI" id="CHEBI:58359"/>
    </ligand>
</feature>
<comment type="pathway">
    <text evidence="2 11">Amino-acid biosynthesis; L-arginine biosynthesis; carbamoyl phosphate from bicarbonate: step 1/1.</text>
</comment>
<dbReference type="UniPathway" id="UPA00070">
    <property type="reaction ID" value="UER00115"/>
</dbReference>
<dbReference type="PRINTS" id="PR00096">
    <property type="entry name" value="GATASE"/>
</dbReference>
<feature type="binding site" evidence="11">
    <location>
        <position position="219"/>
    </location>
    <ligand>
        <name>L-glutamine</name>
        <dbReference type="ChEBI" id="CHEBI:58359"/>
    </ligand>
</feature>
<dbReference type="Pfam" id="PF00117">
    <property type="entry name" value="GATase"/>
    <property type="match status" value="1"/>
</dbReference>
<evidence type="ECO:0000256" key="12">
    <source>
        <dbReference type="SAM" id="MobiDB-lite"/>
    </source>
</evidence>
<evidence type="ECO:0000256" key="4">
    <source>
        <dbReference type="ARBA" id="ARBA00022598"/>
    </source>
</evidence>
<feature type="binding site" evidence="11">
    <location>
        <position position="247"/>
    </location>
    <ligand>
        <name>L-glutamine</name>
        <dbReference type="ChEBI" id="CHEBI:58359"/>
    </ligand>
</feature>
<keyword evidence="5 11" id="KW-0547">Nucleotide-binding</keyword>
<keyword evidence="8 11" id="KW-0665">Pyrimidine biosynthesis</keyword>
<gene>
    <name evidence="11" type="primary">carA</name>
    <name evidence="14" type="ORF">CGZ75_03020</name>
</gene>
<dbReference type="InterPro" id="IPR035686">
    <property type="entry name" value="CPSase_GATase1"/>
</dbReference>
<dbReference type="CDD" id="cd01744">
    <property type="entry name" value="GATase1_CPSase"/>
    <property type="match status" value="1"/>
</dbReference>
<comment type="catalytic activity">
    <reaction evidence="9 11">
        <text>hydrogencarbonate + L-glutamine + 2 ATP + H2O = carbamoyl phosphate + L-glutamate + 2 ADP + phosphate + 2 H(+)</text>
        <dbReference type="Rhea" id="RHEA:18633"/>
        <dbReference type="ChEBI" id="CHEBI:15377"/>
        <dbReference type="ChEBI" id="CHEBI:15378"/>
        <dbReference type="ChEBI" id="CHEBI:17544"/>
        <dbReference type="ChEBI" id="CHEBI:29985"/>
        <dbReference type="ChEBI" id="CHEBI:30616"/>
        <dbReference type="ChEBI" id="CHEBI:43474"/>
        <dbReference type="ChEBI" id="CHEBI:58228"/>
        <dbReference type="ChEBI" id="CHEBI:58359"/>
        <dbReference type="ChEBI" id="CHEBI:456216"/>
        <dbReference type="EC" id="6.3.5.5"/>
    </reaction>
</comment>
<feature type="binding site" evidence="11">
    <location>
        <position position="250"/>
    </location>
    <ligand>
        <name>L-glutamine</name>
        <dbReference type="ChEBI" id="CHEBI:58359"/>
    </ligand>
</feature>
<dbReference type="PRINTS" id="PR00099">
    <property type="entry name" value="CPSGATASE"/>
</dbReference>
<feature type="domain" description="Carbamoyl-phosphate synthase small subunit N-terminal" evidence="13">
    <location>
        <begin position="1"/>
        <end position="131"/>
    </location>
</feature>
<evidence type="ECO:0000256" key="6">
    <source>
        <dbReference type="ARBA" id="ARBA00022840"/>
    </source>
</evidence>
<dbReference type="InterPro" id="IPR036480">
    <property type="entry name" value="CarbP_synth_ssu_N_sf"/>
</dbReference>
<evidence type="ECO:0000256" key="9">
    <source>
        <dbReference type="ARBA" id="ARBA00048816"/>
    </source>
</evidence>
<dbReference type="SMART" id="SM01097">
    <property type="entry name" value="CPSase_sm_chain"/>
    <property type="match status" value="1"/>
</dbReference>
<dbReference type="PANTHER" id="PTHR43418:SF7">
    <property type="entry name" value="CARBAMOYL-PHOSPHATE SYNTHASE SMALL CHAIN"/>
    <property type="match status" value="1"/>
</dbReference>
<feature type="active site" evidence="11">
    <location>
        <position position="333"/>
    </location>
</feature>
<keyword evidence="6 11" id="KW-0067">ATP-binding</keyword>
<evidence type="ECO:0000259" key="13">
    <source>
        <dbReference type="SMART" id="SM01097"/>
    </source>
</evidence>
<comment type="similarity">
    <text evidence="3 11">Belongs to the CarA family.</text>
</comment>
<dbReference type="GO" id="GO:0044205">
    <property type="term" value="P:'de novo' UMP biosynthetic process"/>
    <property type="evidence" value="ECO:0007669"/>
    <property type="project" value="UniProtKB-UniRule"/>
</dbReference>
<feature type="binding site" evidence="11">
    <location>
        <position position="221"/>
    </location>
    <ligand>
        <name>L-glutamine</name>
        <dbReference type="ChEBI" id="CHEBI:58359"/>
    </ligand>
</feature>
<dbReference type="SUPFAM" id="SSF52021">
    <property type="entry name" value="Carbamoyl phosphate synthetase, small subunit N-terminal domain"/>
    <property type="match status" value="1"/>
</dbReference>
<dbReference type="PROSITE" id="PS51273">
    <property type="entry name" value="GATASE_TYPE_1"/>
    <property type="match status" value="1"/>
</dbReference>
<evidence type="ECO:0000256" key="7">
    <source>
        <dbReference type="ARBA" id="ARBA00022962"/>
    </source>
</evidence>
<evidence type="ECO:0000256" key="1">
    <source>
        <dbReference type="ARBA" id="ARBA00004812"/>
    </source>
</evidence>
<protein>
    <recommendedName>
        <fullName evidence="11">Carbamoyl phosphate synthase small chain</fullName>
        <ecNumber evidence="11">6.3.5.5</ecNumber>
    </recommendedName>
    <alternativeName>
        <fullName evidence="11">Carbamoyl phosphate synthetase glutamine chain</fullName>
    </alternativeName>
</protein>
<dbReference type="FunFam" id="3.40.50.880:FF:000029">
    <property type="entry name" value="Carbamoyl-phosphate synthase small chain"/>
    <property type="match status" value="1"/>
</dbReference>
<dbReference type="EC" id="6.3.5.5" evidence="11"/>
<dbReference type="OrthoDB" id="9804328at2"/>
<dbReference type="NCBIfam" id="TIGR01368">
    <property type="entry name" value="CPSaseIIsmall"/>
    <property type="match status" value="1"/>
</dbReference>
<comment type="pathway">
    <text evidence="1 11">Pyrimidine metabolism; UMP biosynthesis via de novo pathway; (S)-dihydroorotate from bicarbonate: step 1/3.</text>
</comment>
<dbReference type="AlphaFoldDB" id="A0A229P0F3"/>
<dbReference type="Proteomes" id="UP000215145">
    <property type="component" value="Unassembled WGS sequence"/>
</dbReference>
<proteinExistence type="inferred from homology"/>
<comment type="catalytic activity">
    <reaction evidence="10 11">
        <text>L-glutamine + H2O = L-glutamate + NH4(+)</text>
        <dbReference type="Rhea" id="RHEA:15889"/>
        <dbReference type="ChEBI" id="CHEBI:15377"/>
        <dbReference type="ChEBI" id="CHEBI:28938"/>
        <dbReference type="ChEBI" id="CHEBI:29985"/>
        <dbReference type="ChEBI" id="CHEBI:58359"/>
    </reaction>
</comment>
<sequence length="381" mass="42289">MQARLILEDGTVFAGQSFGAETSKPGEVVFNTGITGYQEVLSDPSYCGQIVTMTYPLIGNYGITRDDFETVAPFIHGFAVRRHEPIPSNWRAQVSLDWLLKEHDIPAISEIDTRMLTRKLRHFGTMRGLITTGNERVEEILEQLTSTVLMRDQVARTSTKQVFTSPGYGERIVLIDYGAKSGILRELTKRGCDVVVVPHDASADTIRRLNPDGIQLSNGPGDPQDVPHAVETIRELLGEYPIFGICLGHQLFALACGADTEKLKFGHRGGNHPVKELATGRCYITSQNHGYTVPEASIAGTKLSVTHINNNDKTVEGLKHNEYPAFSVQYHPEAAPGPFDSSYLFDEFLELIRNHRRINPSKPRQAQLSEASKGELQYAQK</sequence>
<dbReference type="InterPro" id="IPR017926">
    <property type="entry name" value="GATASE"/>
</dbReference>